<gene>
    <name evidence="1" type="ORF">K05K4_39860</name>
</gene>
<dbReference type="RefSeq" id="WP_086047367.1">
    <property type="nucleotide sequence ID" value="NZ_CP017890.1"/>
</dbReference>
<name>A0A1W6TXV1_VIBAL</name>
<accession>A0A1W6TXV1</accession>
<protein>
    <submittedName>
        <fullName evidence="1">Uncharacterized protein</fullName>
    </submittedName>
</protein>
<reference evidence="1" key="1">
    <citation type="submission" date="2016-10" db="EMBL/GenBank/DDBJ databases">
        <title>The High Quality Genome of Vibrio alginolyticus K01M1.</title>
        <authorList>
            <person name="Wendling C."/>
            <person name="Chibani C.M."/>
            <person name="Hertel R."/>
            <person name="Sproer C."/>
            <person name="Bunk B."/>
            <person name="Overmann J."/>
            <person name="Roth O."/>
            <person name="Liesegang H."/>
        </authorList>
    </citation>
    <scope>NUCLEOTIDE SEQUENCE</scope>
    <source>
        <strain evidence="1">K05K4</strain>
    </source>
</reference>
<dbReference type="AlphaFoldDB" id="A0A1W6TXV1"/>
<dbReference type="EMBL" id="CP017903">
    <property type="protein sequence ID" value="ARP20710.1"/>
    <property type="molecule type" value="Genomic_DNA"/>
</dbReference>
<organism evidence="1">
    <name type="scientific">Vibrio alginolyticus</name>
    <dbReference type="NCBI Taxonomy" id="663"/>
    <lineage>
        <taxon>Bacteria</taxon>
        <taxon>Pseudomonadati</taxon>
        <taxon>Pseudomonadota</taxon>
        <taxon>Gammaproteobacteria</taxon>
        <taxon>Vibrionales</taxon>
        <taxon>Vibrionaceae</taxon>
        <taxon>Vibrio</taxon>
    </lineage>
</organism>
<evidence type="ECO:0000313" key="1">
    <source>
        <dbReference type="EMBL" id="ARP20710.1"/>
    </source>
</evidence>
<sequence>MRERIQINPNFGDVLIPSVPVNQYQSTARGNTATLQQMRRRNKQFEAFDNLNQSLMMEGQRQRKADAEEVTEQAIAQEKQYQAQRKLHDKQLETRLDGVVGKYALEMASMKPQERLSFLRQQEDYQDIINSSSQRPNERAEFEYNVLNKYGSKWEAEHGEQVLKTRQSEYNNQGIPAVESAFQMGGLEEGVTTINEFLSGASDFGMNRGDSAKVLMENLKALNQSADTQTYPELLMWFNAMDKADLGEARAEFDAYKPKIEATLRKNMQEEQVRNARMYVLDGEAAVESGDVTRVEMHIKNAPKGFYSIEQERSLLKRVGEQGDKLARQSNLTQSYLYGKVSQDVPDFKAEDVKALDEDLATKQFVQQPDGTFAVDPKFKTQYFMQGVGVNRDVKTPRTDAMFFGGLDFEPLDSNGQPNPRYIQGAQHVAELAASVGETTAKDRMDTHRYNEYRLYRTFTNDRIGDPNLTKEYALFKQRLDARKAAGISTPSKKEMDEVFKAFKDNTDLSKSEVQAFFDGNPQLVKDIMMGSTSADQAARLLAQTSGQDFLELDDHNVFNGGYVAEYAQKHYSADPAVAIDDVLEKYAESLGVDSEDLDIEVHPHDKGIWLISTPDSIAPREVDMIKYLDEHKSSEWQTEQQQIDAELAKAQAKKAAERERFEANPWVKLARTQMEN</sequence>
<proteinExistence type="predicted"/>